<keyword evidence="1" id="KW-1133">Transmembrane helix</keyword>
<keyword evidence="3" id="KW-1185">Reference proteome</keyword>
<evidence type="ECO:0000313" key="3">
    <source>
        <dbReference type="Proteomes" id="UP000218334"/>
    </source>
</evidence>
<feature type="transmembrane region" description="Helical" evidence="1">
    <location>
        <begin position="7"/>
        <end position="27"/>
    </location>
</feature>
<organism evidence="2 3">
    <name type="scientific">Armillaria solidipes</name>
    <dbReference type="NCBI Taxonomy" id="1076256"/>
    <lineage>
        <taxon>Eukaryota</taxon>
        <taxon>Fungi</taxon>
        <taxon>Dikarya</taxon>
        <taxon>Basidiomycota</taxon>
        <taxon>Agaricomycotina</taxon>
        <taxon>Agaricomycetes</taxon>
        <taxon>Agaricomycetidae</taxon>
        <taxon>Agaricales</taxon>
        <taxon>Marasmiineae</taxon>
        <taxon>Physalacriaceae</taxon>
        <taxon>Armillaria</taxon>
    </lineage>
</organism>
<keyword evidence="1" id="KW-0472">Membrane</keyword>
<proteinExistence type="predicted"/>
<dbReference type="Proteomes" id="UP000218334">
    <property type="component" value="Unassembled WGS sequence"/>
</dbReference>
<dbReference type="EMBL" id="KZ293449">
    <property type="protein sequence ID" value="PBK64875.1"/>
    <property type="molecule type" value="Genomic_DNA"/>
</dbReference>
<evidence type="ECO:0000313" key="2">
    <source>
        <dbReference type="EMBL" id="PBK64875.1"/>
    </source>
</evidence>
<name>A0A2H3B1Y5_9AGAR</name>
<reference evidence="3" key="1">
    <citation type="journal article" date="2017" name="Nat. Ecol. Evol.">
        <title>Genome expansion and lineage-specific genetic innovations in the forest pathogenic fungi Armillaria.</title>
        <authorList>
            <person name="Sipos G."/>
            <person name="Prasanna A.N."/>
            <person name="Walter M.C."/>
            <person name="O'Connor E."/>
            <person name="Balint B."/>
            <person name="Krizsan K."/>
            <person name="Kiss B."/>
            <person name="Hess J."/>
            <person name="Varga T."/>
            <person name="Slot J."/>
            <person name="Riley R."/>
            <person name="Boka B."/>
            <person name="Rigling D."/>
            <person name="Barry K."/>
            <person name="Lee J."/>
            <person name="Mihaltcheva S."/>
            <person name="LaButti K."/>
            <person name="Lipzen A."/>
            <person name="Waldron R."/>
            <person name="Moloney N.M."/>
            <person name="Sperisen C."/>
            <person name="Kredics L."/>
            <person name="Vagvoelgyi C."/>
            <person name="Patrignani A."/>
            <person name="Fitzpatrick D."/>
            <person name="Nagy I."/>
            <person name="Doyle S."/>
            <person name="Anderson J.B."/>
            <person name="Grigoriev I.V."/>
            <person name="Gueldener U."/>
            <person name="Muensterkoetter M."/>
            <person name="Nagy L.G."/>
        </authorList>
    </citation>
    <scope>NUCLEOTIDE SEQUENCE [LARGE SCALE GENOMIC DNA]</scope>
    <source>
        <strain evidence="3">28-4</strain>
    </source>
</reference>
<feature type="transmembrane region" description="Helical" evidence="1">
    <location>
        <begin position="33"/>
        <end position="53"/>
    </location>
</feature>
<keyword evidence="1" id="KW-0812">Transmembrane</keyword>
<dbReference type="AlphaFoldDB" id="A0A2H3B1Y5"/>
<gene>
    <name evidence="2" type="ORF">ARMSODRAFT_454514</name>
</gene>
<evidence type="ECO:0000256" key="1">
    <source>
        <dbReference type="SAM" id="Phobius"/>
    </source>
</evidence>
<accession>A0A2H3B1Y5</accession>
<protein>
    <submittedName>
        <fullName evidence="2">Uncharacterized protein</fullName>
    </submittedName>
</protein>
<sequence>MTTSHVPFIASYLICASPAVVCLIVDFVEQDGFGLVTGISSLFGIVDRSIFFLSVSRRRDEQRTGIVDTPMLPGSMVEEADLLTSAFTMSILMAVVNTPLNGLVSMEATWFLRD</sequence>